<dbReference type="KEGG" id="rgr:FZ934_26090"/>
<dbReference type="EMBL" id="CP043499">
    <property type="protein sequence ID" value="QFY63698.1"/>
    <property type="molecule type" value="Genomic_DNA"/>
</dbReference>
<sequence>MEIIARALQRARSTPQMNAIGGLPVQPERVALVGDEQENAAVRLSPSTMMAARIVAYDTNHMATRPYDVLRNQLQSLIQDDRSGLIAVTAPTMGCGTTTVAANLAFSFARTPSANVLLVDANAGASSIMAMMGFPLKGPPGKMERPELILADIGGMQVHVFCPGNSYEKASGKSDAMQLMRRIDALRRALNPTITILDLPPMLTTDESAALASEAQAVVLLLAVGQTRLAELEACRTYLGTKSNVQVVLNKCRKHGL</sequence>
<dbReference type="PANTHER" id="PTHR32309:SF31">
    <property type="entry name" value="CAPSULAR EXOPOLYSACCHARIDE FAMILY"/>
    <property type="match status" value="1"/>
</dbReference>
<accession>A0A5Q0CCX0</accession>
<dbReference type="InterPro" id="IPR027417">
    <property type="entry name" value="P-loop_NTPase"/>
</dbReference>
<dbReference type="GO" id="GO:0016301">
    <property type="term" value="F:kinase activity"/>
    <property type="evidence" value="ECO:0007669"/>
    <property type="project" value="UniProtKB-KW"/>
</dbReference>
<proteinExistence type="predicted"/>
<reference evidence="1 2" key="1">
    <citation type="submission" date="2019-08" db="EMBL/GenBank/DDBJ databases">
        <title>Prosopis cineraria nodule microbiome.</title>
        <authorList>
            <person name="Ali R."/>
            <person name="Chaluvadi S.R."/>
            <person name="Wang X."/>
        </authorList>
    </citation>
    <scope>NUCLEOTIDE SEQUENCE [LARGE SCALE GENOMIC DNA]</scope>
    <source>
        <strain evidence="1 2">BG7</strain>
        <plasmid evidence="1 2">unnamed</plasmid>
    </source>
</reference>
<protein>
    <submittedName>
        <fullName evidence="1">CpsD/CapB family tyrosine-protein kinase</fullName>
    </submittedName>
</protein>
<evidence type="ECO:0000313" key="2">
    <source>
        <dbReference type="Proteomes" id="UP000326881"/>
    </source>
</evidence>
<keyword evidence="1" id="KW-0614">Plasmid</keyword>
<dbReference type="OrthoDB" id="9775724at2"/>
<dbReference type="RefSeq" id="WP_153273648.1">
    <property type="nucleotide sequence ID" value="NZ_CP043499.1"/>
</dbReference>
<dbReference type="Proteomes" id="UP000326881">
    <property type="component" value="Plasmid unnamed"/>
</dbReference>
<name>A0A5Q0CCX0_9HYPH</name>
<dbReference type="PANTHER" id="PTHR32309">
    <property type="entry name" value="TYROSINE-PROTEIN KINASE"/>
    <property type="match status" value="1"/>
</dbReference>
<dbReference type="AlphaFoldDB" id="A0A5Q0CCX0"/>
<evidence type="ECO:0000313" key="1">
    <source>
        <dbReference type="EMBL" id="QFY63698.1"/>
    </source>
</evidence>
<dbReference type="SUPFAM" id="SSF52540">
    <property type="entry name" value="P-loop containing nucleoside triphosphate hydrolases"/>
    <property type="match status" value="1"/>
</dbReference>
<organism evidence="1 2">
    <name type="scientific">Rhizobium grahamii</name>
    <dbReference type="NCBI Taxonomy" id="1120045"/>
    <lineage>
        <taxon>Bacteria</taxon>
        <taxon>Pseudomonadati</taxon>
        <taxon>Pseudomonadota</taxon>
        <taxon>Alphaproteobacteria</taxon>
        <taxon>Hyphomicrobiales</taxon>
        <taxon>Rhizobiaceae</taxon>
        <taxon>Rhizobium/Agrobacterium group</taxon>
        <taxon>Rhizobium</taxon>
    </lineage>
</organism>
<dbReference type="Gene3D" id="3.40.50.300">
    <property type="entry name" value="P-loop containing nucleotide triphosphate hydrolases"/>
    <property type="match status" value="1"/>
</dbReference>
<keyword evidence="2" id="KW-1185">Reference proteome</keyword>
<keyword evidence="1" id="KW-0418">Kinase</keyword>
<geneLocation type="plasmid" evidence="1 2">
    <name>unnamed</name>
</geneLocation>
<gene>
    <name evidence="1" type="ORF">FZ934_26090</name>
</gene>
<keyword evidence="1" id="KW-0808">Transferase</keyword>
<dbReference type="InterPro" id="IPR050445">
    <property type="entry name" value="Bact_polysacc_biosynth/exp"/>
</dbReference>